<keyword evidence="4" id="KW-0282">Flagellum</keyword>
<dbReference type="Gene3D" id="3.40.50.300">
    <property type="entry name" value="P-loop containing nucleotide triphosphate hydrolases"/>
    <property type="match status" value="1"/>
</dbReference>
<name>A0A840A916_9PROT</name>
<keyword evidence="4" id="KW-0969">Cilium</keyword>
<dbReference type="InterPro" id="IPR025501">
    <property type="entry name" value="MinD_FleN"/>
</dbReference>
<dbReference type="Proteomes" id="UP000553193">
    <property type="component" value="Unassembled WGS sequence"/>
</dbReference>
<dbReference type="AlphaFoldDB" id="A0A840A916"/>
<dbReference type="InterPro" id="IPR050625">
    <property type="entry name" value="ParA/MinD_ATPase"/>
</dbReference>
<dbReference type="SUPFAM" id="SSF52540">
    <property type="entry name" value="P-loop containing nucleoside triphosphate hydrolases"/>
    <property type="match status" value="1"/>
</dbReference>
<protein>
    <submittedName>
        <fullName evidence="4">Flagellar biosynthesis protein FlhG</fullName>
    </submittedName>
</protein>
<dbReference type="GO" id="GO:0005524">
    <property type="term" value="F:ATP binding"/>
    <property type="evidence" value="ECO:0007669"/>
    <property type="project" value="UniProtKB-KW"/>
</dbReference>
<evidence type="ECO:0000259" key="3">
    <source>
        <dbReference type="Pfam" id="PF01656"/>
    </source>
</evidence>
<comment type="caution">
    <text evidence="4">The sequence shown here is derived from an EMBL/GenBank/DDBJ whole genome shotgun (WGS) entry which is preliminary data.</text>
</comment>
<dbReference type="GO" id="GO:0005829">
    <property type="term" value="C:cytosol"/>
    <property type="evidence" value="ECO:0007669"/>
    <property type="project" value="TreeGrafter"/>
</dbReference>
<dbReference type="RefSeq" id="WP_242534825.1">
    <property type="nucleotide sequence ID" value="NZ_JACIDJ010000001.1"/>
</dbReference>
<evidence type="ECO:0000313" key="5">
    <source>
        <dbReference type="Proteomes" id="UP000553193"/>
    </source>
</evidence>
<dbReference type="GO" id="GO:0009898">
    <property type="term" value="C:cytoplasmic side of plasma membrane"/>
    <property type="evidence" value="ECO:0007669"/>
    <property type="project" value="TreeGrafter"/>
</dbReference>
<dbReference type="GO" id="GO:0051782">
    <property type="term" value="P:negative regulation of cell division"/>
    <property type="evidence" value="ECO:0007669"/>
    <property type="project" value="TreeGrafter"/>
</dbReference>
<keyword evidence="2" id="KW-0067">ATP-binding</keyword>
<evidence type="ECO:0000256" key="1">
    <source>
        <dbReference type="ARBA" id="ARBA00022741"/>
    </source>
</evidence>
<dbReference type="InterPro" id="IPR002586">
    <property type="entry name" value="CobQ/CobB/MinD/ParA_Nub-bd_dom"/>
</dbReference>
<keyword evidence="5" id="KW-1185">Reference proteome</keyword>
<organism evidence="4 5">
    <name type="scientific">Roseococcus suduntuyensis</name>
    <dbReference type="NCBI Taxonomy" id="455361"/>
    <lineage>
        <taxon>Bacteria</taxon>
        <taxon>Pseudomonadati</taxon>
        <taxon>Pseudomonadota</taxon>
        <taxon>Alphaproteobacteria</taxon>
        <taxon>Acetobacterales</taxon>
        <taxon>Roseomonadaceae</taxon>
        <taxon>Roseococcus</taxon>
    </lineage>
</organism>
<feature type="domain" description="CobQ/CobB/MinD/ParA nucleotide binding" evidence="3">
    <location>
        <begin position="6"/>
        <end position="111"/>
    </location>
</feature>
<dbReference type="Pfam" id="PF01656">
    <property type="entry name" value="CbiA"/>
    <property type="match status" value="1"/>
</dbReference>
<dbReference type="PANTHER" id="PTHR43384:SF4">
    <property type="entry name" value="CELLULOSE BIOSYNTHESIS PROTEIN BCSQ-RELATED"/>
    <property type="match status" value="1"/>
</dbReference>
<dbReference type="InterPro" id="IPR027417">
    <property type="entry name" value="P-loop_NTPase"/>
</dbReference>
<keyword evidence="1" id="KW-0547">Nucleotide-binding</keyword>
<evidence type="ECO:0000313" key="4">
    <source>
        <dbReference type="EMBL" id="MBB3896814.1"/>
    </source>
</evidence>
<sequence>MTRLTVIASGKGGVGKTCLAIGLAQALAEGGASTALVDGDLGLANVDVQLGITPTRDLGHVLTGACTAAEALTPHPAGFALLPGRSGAAGLASLGAEGLDRMVGLLRALPMEEVVLDLGAGLSLAQRRLAAAADMLLVIVTEEPTALTDAYAVLKLHRQDSRGADGGGRSALVANMVQGPAQATRVHGALDQACRHFLGQGVKLLGHVRRDPKVPAAIRAQAPLLTRHPDSPAAQDLRILAAALRATPLGKAA</sequence>
<reference evidence="4 5" key="1">
    <citation type="submission" date="2020-08" db="EMBL/GenBank/DDBJ databases">
        <title>Genomic Encyclopedia of Type Strains, Phase IV (KMG-IV): sequencing the most valuable type-strain genomes for metagenomic binning, comparative biology and taxonomic classification.</title>
        <authorList>
            <person name="Goeker M."/>
        </authorList>
    </citation>
    <scope>NUCLEOTIDE SEQUENCE [LARGE SCALE GENOMIC DNA]</scope>
    <source>
        <strain evidence="4 5">DSM 19979</strain>
    </source>
</reference>
<dbReference type="PIRSF" id="PIRSF003092">
    <property type="entry name" value="MinD"/>
    <property type="match status" value="1"/>
</dbReference>
<keyword evidence="4" id="KW-0966">Cell projection</keyword>
<proteinExistence type="predicted"/>
<dbReference type="PANTHER" id="PTHR43384">
    <property type="entry name" value="SEPTUM SITE-DETERMINING PROTEIN MIND HOMOLOG, CHLOROPLASTIC-RELATED"/>
    <property type="match status" value="1"/>
</dbReference>
<accession>A0A840A916</accession>
<gene>
    <name evidence="4" type="ORF">GGQ83_000240</name>
</gene>
<dbReference type="GO" id="GO:0016887">
    <property type="term" value="F:ATP hydrolysis activity"/>
    <property type="evidence" value="ECO:0007669"/>
    <property type="project" value="TreeGrafter"/>
</dbReference>
<dbReference type="EMBL" id="JACIDJ010000001">
    <property type="protein sequence ID" value="MBB3896814.1"/>
    <property type="molecule type" value="Genomic_DNA"/>
</dbReference>
<evidence type="ECO:0000256" key="2">
    <source>
        <dbReference type="ARBA" id="ARBA00022840"/>
    </source>
</evidence>